<dbReference type="Gene3D" id="2.30.30.240">
    <property type="entry name" value="PRC-barrel domain"/>
    <property type="match status" value="1"/>
</dbReference>
<sequence>MTRTTTSALALALAAATLAAPAPAQETADALSDADVIALADWNTEDLYANGVSADDFIDDMEVYGAGGEEIGDVEDVIVGPDGTVIAIIAEVGGLWDIGDTHVSIPFDLVELAPDGSGIIVPLSEENVDDYDIATPALGLGTMQEGPVGDLDDADLGPRAWRISELIGDYARLRDDDAIRDYGYVSDVILENGAVTAVIVQPAFEYGENYRAWPYYGYEGGADWDAGSPYYDIEAGEDEISDLADFEYDRLGE</sequence>
<dbReference type="Proteomes" id="UP000199356">
    <property type="component" value="Unassembled WGS sequence"/>
</dbReference>
<organism evidence="3 4">
    <name type="scientific">Tranquillimonas alkanivorans</name>
    <dbReference type="NCBI Taxonomy" id="441119"/>
    <lineage>
        <taxon>Bacteria</taxon>
        <taxon>Pseudomonadati</taxon>
        <taxon>Pseudomonadota</taxon>
        <taxon>Alphaproteobacteria</taxon>
        <taxon>Rhodobacterales</taxon>
        <taxon>Roseobacteraceae</taxon>
        <taxon>Tranquillimonas</taxon>
    </lineage>
</organism>
<feature type="signal peptide" evidence="1">
    <location>
        <begin position="1"/>
        <end position="24"/>
    </location>
</feature>
<keyword evidence="4" id="KW-1185">Reference proteome</keyword>
<evidence type="ECO:0000256" key="1">
    <source>
        <dbReference type="SAM" id="SignalP"/>
    </source>
</evidence>
<dbReference type="InterPro" id="IPR011033">
    <property type="entry name" value="PRC_barrel-like_sf"/>
</dbReference>
<evidence type="ECO:0000259" key="2">
    <source>
        <dbReference type="Pfam" id="PF05239"/>
    </source>
</evidence>
<reference evidence="3 4" key="1">
    <citation type="submission" date="2016-10" db="EMBL/GenBank/DDBJ databases">
        <authorList>
            <person name="de Groot N.N."/>
        </authorList>
    </citation>
    <scope>NUCLEOTIDE SEQUENCE [LARGE SCALE GENOMIC DNA]</scope>
    <source>
        <strain evidence="3 4">DSM 19547</strain>
    </source>
</reference>
<keyword evidence="1" id="KW-0732">Signal</keyword>
<gene>
    <name evidence="3" type="ORF">SAMN04488047_106160</name>
</gene>
<dbReference type="SUPFAM" id="SSF50346">
    <property type="entry name" value="PRC-barrel domain"/>
    <property type="match status" value="1"/>
</dbReference>
<dbReference type="RefSeq" id="WP_177215119.1">
    <property type="nucleotide sequence ID" value="NZ_FOXA01000006.1"/>
</dbReference>
<protein>
    <submittedName>
        <fullName evidence="3">PRC-barrel domain-containing protein</fullName>
    </submittedName>
</protein>
<proteinExistence type="predicted"/>
<dbReference type="Pfam" id="PF05239">
    <property type="entry name" value="PRC"/>
    <property type="match status" value="1"/>
</dbReference>
<feature type="chain" id="PRO_5011538848" evidence="1">
    <location>
        <begin position="25"/>
        <end position="253"/>
    </location>
</feature>
<evidence type="ECO:0000313" key="3">
    <source>
        <dbReference type="EMBL" id="SFP43596.1"/>
    </source>
</evidence>
<dbReference type="InterPro" id="IPR027275">
    <property type="entry name" value="PRC-brl_dom"/>
</dbReference>
<name>A0A1I5QCJ9_9RHOB</name>
<accession>A0A1I5QCJ9</accession>
<feature type="domain" description="PRC-barrel" evidence="2">
    <location>
        <begin position="59"/>
        <end position="125"/>
    </location>
</feature>
<dbReference type="EMBL" id="FOXA01000006">
    <property type="protein sequence ID" value="SFP43596.1"/>
    <property type="molecule type" value="Genomic_DNA"/>
</dbReference>
<evidence type="ECO:0000313" key="4">
    <source>
        <dbReference type="Proteomes" id="UP000199356"/>
    </source>
</evidence>
<dbReference type="AlphaFoldDB" id="A0A1I5QCJ9"/>